<sequence length="426" mass="47289">MEYKPQNLMDRLKHETQLLHTRLENLPFFAALANGTLPLASYMNQLRAFATAFGTLEHAKTSLQEPAIRALLEVGESRFTHLLRDLGCFGDKMIPEIIGVKCHADAMAARIRLLGLEDPVALLGYVYVLQGTTLGNRVHLPDIQRICTVEKTGGDEFYTGYGDRTDEFWHVFASLMNSFGWGDETNERILTAAREAFCFLEDIHTALFPLPEADSMMFSATSINPEAGNHAVPSDKRELVAALTAGRLCREEFPYFEARYGDRGNRFTDSDAAWLATLAQLTPPLIISQTAWLGGVLASRGMPRITLERQLIYLYEELVKAVPDKQSDYSRLMEAVLWLKNERLRHISAETFDTLCHAFAAMTDGESGGRMKGTGLIIVSAVSDEKAGIAAAVASVESWLTDVERFSAKWCTAVRETIAQARSVAV</sequence>
<dbReference type="Gene3D" id="1.20.910.10">
    <property type="entry name" value="Heme oxygenase-like"/>
    <property type="match status" value="1"/>
</dbReference>
<proteinExistence type="predicted"/>
<organism evidence="1 2">
    <name type="scientific">Geoalkalibacter ferrihydriticus DSM 17813</name>
    <dbReference type="NCBI Taxonomy" id="1121915"/>
    <lineage>
        <taxon>Bacteria</taxon>
        <taxon>Pseudomonadati</taxon>
        <taxon>Thermodesulfobacteriota</taxon>
        <taxon>Desulfuromonadia</taxon>
        <taxon>Desulfuromonadales</taxon>
        <taxon>Geoalkalibacteraceae</taxon>
        <taxon>Geoalkalibacter</taxon>
    </lineage>
</organism>
<dbReference type="GO" id="GO:0004392">
    <property type="term" value="F:heme oxygenase (decyclizing) activity"/>
    <property type="evidence" value="ECO:0007669"/>
    <property type="project" value="InterPro"/>
</dbReference>
<reference evidence="1 2" key="1">
    <citation type="submission" date="2014-12" db="EMBL/GenBank/DDBJ databases">
        <title>Genomes of Geoalkalibacter ferrihydriticus and Geoalkalibacter subterraneus, two haloalkaliphilic metal-reducing members of the Geobacteraceae.</title>
        <authorList>
            <person name="Badalamenti J.P."/>
            <person name="Torres C.I."/>
            <person name="Krajmalnik-Brown R."/>
            <person name="Bond D.R."/>
        </authorList>
    </citation>
    <scope>NUCLEOTIDE SEQUENCE [LARGE SCALE GENOMIC DNA]</scope>
    <source>
        <strain evidence="1 2">DSM 17813</strain>
    </source>
</reference>
<evidence type="ECO:0008006" key="3">
    <source>
        <dbReference type="Google" id="ProtNLM"/>
    </source>
</evidence>
<gene>
    <name evidence="1" type="ORF">GFER_00175</name>
</gene>
<dbReference type="SUPFAM" id="SSF48613">
    <property type="entry name" value="Heme oxygenase-like"/>
    <property type="match status" value="1"/>
</dbReference>
<accession>A0A0C2HJK1</accession>
<comment type="caution">
    <text evidence="1">The sequence shown here is derived from an EMBL/GenBank/DDBJ whole genome shotgun (WGS) entry which is preliminary data.</text>
</comment>
<dbReference type="InterPro" id="IPR016053">
    <property type="entry name" value="Haem_Oase-like"/>
</dbReference>
<evidence type="ECO:0000313" key="2">
    <source>
        <dbReference type="Proteomes" id="UP000035068"/>
    </source>
</evidence>
<evidence type="ECO:0000313" key="1">
    <source>
        <dbReference type="EMBL" id="KIH77231.1"/>
    </source>
</evidence>
<dbReference type="InterPro" id="IPR016084">
    <property type="entry name" value="Haem_Oase-like_multi-hlx"/>
</dbReference>
<dbReference type="GO" id="GO:0006788">
    <property type="term" value="P:heme oxidation"/>
    <property type="evidence" value="ECO:0007669"/>
    <property type="project" value="InterPro"/>
</dbReference>
<dbReference type="AlphaFoldDB" id="A0A0C2HJK1"/>
<dbReference type="Pfam" id="PF01126">
    <property type="entry name" value="Heme_oxygenase"/>
    <property type="match status" value="1"/>
</dbReference>
<keyword evidence="2" id="KW-1185">Reference proteome</keyword>
<protein>
    <recommendedName>
        <fullName evidence="3">Heme oxygenase</fullName>
    </recommendedName>
</protein>
<dbReference type="EMBL" id="JWJD01000001">
    <property type="protein sequence ID" value="KIH77231.1"/>
    <property type="molecule type" value="Genomic_DNA"/>
</dbReference>
<dbReference type="RefSeq" id="WP_040094993.1">
    <property type="nucleotide sequence ID" value="NZ_JWJD01000001.1"/>
</dbReference>
<dbReference type="CDD" id="cd19166">
    <property type="entry name" value="HemeO-bac"/>
    <property type="match status" value="1"/>
</dbReference>
<dbReference type="Proteomes" id="UP000035068">
    <property type="component" value="Unassembled WGS sequence"/>
</dbReference>
<name>A0A0C2HJK1_9BACT</name>